<protein>
    <submittedName>
        <fullName evidence="2">Phosphatase</fullName>
    </submittedName>
</protein>
<keyword evidence="3" id="KW-1185">Reference proteome</keyword>
<organism evidence="2 3">
    <name type="scientific">Mangrovimonas spongiae</name>
    <dbReference type="NCBI Taxonomy" id="2494697"/>
    <lineage>
        <taxon>Bacteria</taxon>
        <taxon>Pseudomonadati</taxon>
        <taxon>Bacteroidota</taxon>
        <taxon>Flavobacteriia</taxon>
        <taxon>Flavobacteriales</taxon>
        <taxon>Flavobacteriaceae</taxon>
        <taxon>Mangrovimonas</taxon>
    </lineage>
</organism>
<gene>
    <name evidence="2" type="ORF">EJA19_10845</name>
</gene>
<dbReference type="AlphaFoldDB" id="A0A3R9NLB3"/>
<accession>A0A3R9NLB3</accession>
<reference evidence="2 3" key="1">
    <citation type="submission" date="2018-12" db="EMBL/GenBank/DDBJ databases">
        <title>Mangrovimonas spongiae sp. nov., a novel member of the genus Mangrovimonas isolated from marine sponge.</title>
        <authorList>
            <person name="Zhuang L."/>
            <person name="Luo L."/>
        </authorList>
    </citation>
    <scope>NUCLEOTIDE SEQUENCE [LARGE SCALE GENOMIC DNA]</scope>
    <source>
        <strain evidence="2 3">HN-E26</strain>
    </source>
</reference>
<dbReference type="OrthoDB" id="727757at2"/>
<evidence type="ECO:0000313" key="2">
    <source>
        <dbReference type="EMBL" id="RSK38551.1"/>
    </source>
</evidence>
<comment type="caution">
    <text evidence="2">The sequence shown here is derived from an EMBL/GenBank/DDBJ whole genome shotgun (WGS) entry which is preliminary data.</text>
</comment>
<feature type="chain" id="PRO_5018522211" evidence="1">
    <location>
        <begin position="23"/>
        <end position="489"/>
    </location>
</feature>
<name>A0A3R9NLB3_9FLAO</name>
<sequence>MNNIYKLSLGLFGLLSVVSCNNDDDNNNANNQKQDQVKLESHSQTPVFLELTSDFSDVNIYNLLTSEDQLVDTPEFVYGSMADGAGLMRNGDDTFTLINNIEADYSIARITLDKTFKPVAGEYILNASASASTAQCSGSLITPEEHGFGPIYLSGGEWGGASKGVFATDPFKGAGSASVASLLPALGQWSTENAVAIGKDAYPNQTVVFIGDDHSDNTVPSGQLGMYVGAKGDLNGGQLYGLRVTDPSVEFEMDMNEGQSYPMEFVQLDETQIDLLDAECKDKGVMGFSRLEDIDWRRGSAENNREIYFCVTGRSKPDLAGKGSFYGRVYKVTLNPNDPTAAGTITCVLDGDNLTGIAKDFHSPDNIVVTENYAYIQEDPNGYFDTADKTHYARLYQYNLNTGELKTVLECDQVAAEAQGYGTSASTWEITGMIDVSDIIGKDNTFLVMTQNHGWEPADGSAFTDPNANPAADSRKEGSMLYIVEGLER</sequence>
<keyword evidence="1" id="KW-0732">Signal</keyword>
<evidence type="ECO:0000313" key="3">
    <source>
        <dbReference type="Proteomes" id="UP000270620"/>
    </source>
</evidence>
<proteinExistence type="predicted"/>
<dbReference type="EMBL" id="RWBG01000005">
    <property type="protein sequence ID" value="RSK38551.1"/>
    <property type="molecule type" value="Genomic_DNA"/>
</dbReference>
<dbReference type="RefSeq" id="WP_125468395.1">
    <property type="nucleotide sequence ID" value="NZ_RWBG01000005.1"/>
</dbReference>
<evidence type="ECO:0000256" key="1">
    <source>
        <dbReference type="SAM" id="SignalP"/>
    </source>
</evidence>
<feature type="signal peptide" evidence="1">
    <location>
        <begin position="1"/>
        <end position="22"/>
    </location>
</feature>
<dbReference type="PROSITE" id="PS51257">
    <property type="entry name" value="PROKAR_LIPOPROTEIN"/>
    <property type="match status" value="1"/>
</dbReference>
<dbReference type="Proteomes" id="UP000270620">
    <property type="component" value="Unassembled WGS sequence"/>
</dbReference>